<feature type="region of interest" description="Disordered" evidence="1">
    <location>
        <begin position="186"/>
        <end position="208"/>
    </location>
</feature>
<dbReference type="Proteomes" id="UP000823749">
    <property type="component" value="Chromosome 7"/>
</dbReference>
<keyword evidence="3" id="KW-1185">Reference proteome</keyword>
<accession>A0AAV6JCQ1</accession>
<sequence>MNDDVVFLGMNMEEIFSRRDLSPLSEVDWTLPPRYDEHTDDGFLITTKCDFDNMVNSKDLKFFREDELYGLKGAKEMTRILPTVSARKRKTEQVLTLERKRSKRRGRGKGWQRQEVGGEEDVVVEQHAEVEKDVEVEVHLEVEEDEPHTDVWEDEPHANVREDEPHAEICEDEPYVDTKLLFAIYRKRHKTEDGGEDEGEGVRRGKRK</sequence>
<evidence type="ECO:0000256" key="1">
    <source>
        <dbReference type="SAM" id="MobiDB-lite"/>
    </source>
</evidence>
<evidence type="ECO:0000313" key="2">
    <source>
        <dbReference type="EMBL" id="KAG5538916.1"/>
    </source>
</evidence>
<gene>
    <name evidence="2" type="ORF">RHGRI_019459</name>
</gene>
<dbReference type="AlphaFoldDB" id="A0AAV6JCQ1"/>
<evidence type="ECO:0000313" key="3">
    <source>
        <dbReference type="Proteomes" id="UP000823749"/>
    </source>
</evidence>
<feature type="compositionally biased region" description="Basic and acidic residues" evidence="1">
    <location>
        <begin position="148"/>
        <end position="169"/>
    </location>
</feature>
<dbReference type="EMBL" id="JACTNZ010000007">
    <property type="protein sequence ID" value="KAG5538916.1"/>
    <property type="molecule type" value="Genomic_DNA"/>
</dbReference>
<comment type="caution">
    <text evidence="2">The sequence shown here is derived from an EMBL/GenBank/DDBJ whole genome shotgun (WGS) entry which is preliminary data.</text>
</comment>
<name>A0AAV6JCQ1_9ERIC</name>
<organism evidence="2 3">
    <name type="scientific">Rhododendron griersonianum</name>
    <dbReference type="NCBI Taxonomy" id="479676"/>
    <lineage>
        <taxon>Eukaryota</taxon>
        <taxon>Viridiplantae</taxon>
        <taxon>Streptophyta</taxon>
        <taxon>Embryophyta</taxon>
        <taxon>Tracheophyta</taxon>
        <taxon>Spermatophyta</taxon>
        <taxon>Magnoliopsida</taxon>
        <taxon>eudicotyledons</taxon>
        <taxon>Gunneridae</taxon>
        <taxon>Pentapetalae</taxon>
        <taxon>asterids</taxon>
        <taxon>Ericales</taxon>
        <taxon>Ericaceae</taxon>
        <taxon>Ericoideae</taxon>
        <taxon>Rhodoreae</taxon>
        <taxon>Rhododendron</taxon>
    </lineage>
</organism>
<proteinExistence type="predicted"/>
<feature type="region of interest" description="Disordered" evidence="1">
    <location>
        <begin position="143"/>
        <end position="173"/>
    </location>
</feature>
<protein>
    <submittedName>
        <fullName evidence="2">Uncharacterized protein</fullName>
    </submittedName>
</protein>
<reference evidence="2" key="1">
    <citation type="submission" date="2020-08" db="EMBL/GenBank/DDBJ databases">
        <title>Plant Genome Project.</title>
        <authorList>
            <person name="Zhang R.-G."/>
        </authorList>
    </citation>
    <scope>NUCLEOTIDE SEQUENCE</scope>
    <source>
        <strain evidence="2">WSP0</strain>
        <tissue evidence="2">Leaf</tissue>
    </source>
</reference>